<protein>
    <recommendedName>
        <fullName evidence="3">GDSL-like Lipase/Acylhydrolase family protein</fullName>
    </recommendedName>
</protein>
<evidence type="ECO:0008006" key="3">
    <source>
        <dbReference type="Google" id="ProtNLM"/>
    </source>
</evidence>
<proteinExistence type="predicted"/>
<dbReference type="Proteomes" id="UP000183371">
    <property type="component" value="Unassembled WGS sequence"/>
</dbReference>
<accession>A0A1I7D1H3</accession>
<dbReference type="AlphaFoldDB" id="A0A1I7D1H3"/>
<evidence type="ECO:0000313" key="1">
    <source>
        <dbReference type="EMBL" id="SFU05545.1"/>
    </source>
</evidence>
<evidence type="ECO:0000313" key="2">
    <source>
        <dbReference type="Proteomes" id="UP000183371"/>
    </source>
</evidence>
<gene>
    <name evidence="1" type="ORF">SAMN05444141_107153</name>
</gene>
<name>A0A1I7D1H3_9HYPH</name>
<dbReference type="EMBL" id="FPBD01000007">
    <property type="protein sequence ID" value="SFU05545.1"/>
    <property type="molecule type" value="Genomic_DNA"/>
</dbReference>
<reference evidence="2" key="1">
    <citation type="submission" date="2016-10" db="EMBL/GenBank/DDBJ databases">
        <authorList>
            <person name="Varghese N."/>
            <person name="Submissions S."/>
        </authorList>
    </citation>
    <scope>NUCLEOTIDE SEQUENCE [LARGE SCALE GENOMIC DNA]</scope>
    <source>
        <strain evidence="2">DSM 17465</strain>
    </source>
</reference>
<organism evidence="1 2">
    <name type="scientific">Pseudovibrio denitrificans</name>
    <dbReference type="NCBI Taxonomy" id="258256"/>
    <lineage>
        <taxon>Bacteria</taxon>
        <taxon>Pseudomonadati</taxon>
        <taxon>Pseudomonadota</taxon>
        <taxon>Alphaproteobacteria</taxon>
        <taxon>Hyphomicrobiales</taxon>
        <taxon>Stappiaceae</taxon>
        <taxon>Pseudovibrio</taxon>
    </lineage>
</organism>
<sequence>MKKNCSTTTNDPQFLLLGDSHAGAIGRAAKETGVPFVGGPMGAGREFTAPFVDWDAEKLTFRSSYADEMYQSFLKELNASSLLDVKLPLLCTFGFALHFYATSENWEIYREADHTLSQSFLESQLFHDLICVMAQGALDFYRSLIEKDINVTAVLPPQKVPETSEPNVFRAAQSVLIAEANRMGLKALDVRQGTVGRDGLQLDDFSQENDPIHGNVAFGQVLLDAFTSQRTTNHVTA</sequence>
<dbReference type="RefSeq" id="WP_054783945.1">
    <property type="nucleotide sequence ID" value="NZ_FPBD01000007.1"/>
</dbReference>
<keyword evidence="2" id="KW-1185">Reference proteome</keyword>